<evidence type="ECO:0000256" key="5">
    <source>
        <dbReference type="ARBA" id="ARBA00023163"/>
    </source>
</evidence>
<name>A0A1F6M5V0_9BACT</name>
<sequence>MKSTSATPLFTAIDQAPGYCFITDNRAKILYSNQAILERTGFSSPEATHKKPGQLWGGNMPANFYEEMWESLKQKRQAFSGLAENKKKNGQLYKEQMHIIPLFDAREQTPKYFLAFQPLLAQREDTATFSKHFQEISLISQHNSSLFFENILQWIQAKKLSEKVDGKKTTSNIIFEQFIAPTEQKYAARFRDTELIHNAQENSEKFAEIYLSYREIITQYFLKRLGYQRNLAEDLAQETFIRAFSHLSSFSSSNASYQTYLLRIAHNILVNYYRSSVFSPLDETALKNIVTNPQKSDVMDLCKLQKSLATLKTDEREALNLMYSEGYSIREIAELYKKTENAIKLMVSRARKKLQKLMS</sequence>
<dbReference type="PANTHER" id="PTHR43133:SF57">
    <property type="entry name" value="RNA POLYMERASE SIGMA-70 FACTOR"/>
    <property type="match status" value="1"/>
</dbReference>
<dbReference type="NCBIfam" id="TIGR02937">
    <property type="entry name" value="sigma70-ECF"/>
    <property type="match status" value="1"/>
</dbReference>
<dbReference type="InterPro" id="IPR013249">
    <property type="entry name" value="RNA_pol_sigma70_r4_t2"/>
</dbReference>
<comment type="caution">
    <text evidence="8">The sequence shown here is derived from an EMBL/GenBank/DDBJ whole genome shotgun (WGS) entry which is preliminary data.</text>
</comment>
<keyword evidence="5 6" id="KW-0804">Transcription</keyword>
<dbReference type="PROSITE" id="PS50112">
    <property type="entry name" value="PAS"/>
    <property type="match status" value="1"/>
</dbReference>
<accession>A0A1F6M5V0</accession>
<evidence type="ECO:0000256" key="2">
    <source>
        <dbReference type="ARBA" id="ARBA00023015"/>
    </source>
</evidence>
<dbReference type="NCBIfam" id="TIGR00229">
    <property type="entry name" value="sensory_box"/>
    <property type="match status" value="1"/>
</dbReference>
<dbReference type="SUPFAM" id="SSF88659">
    <property type="entry name" value="Sigma3 and sigma4 domains of RNA polymerase sigma factors"/>
    <property type="match status" value="1"/>
</dbReference>
<evidence type="ECO:0000256" key="3">
    <source>
        <dbReference type="ARBA" id="ARBA00023082"/>
    </source>
</evidence>
<feature type="domain" description="PAS" evidence="7">
    <location>
        <begin position="5"/>
        <end position="50"/>
    </location>
</feature>
<evidence type="ECO:0000256" key="6">
    <source>
        <dbReference type="RuleBase" id="RU000716"/>
    </source>
</evidence>
<dbReference type="Pfam" id="PF08281">
    <property type="entry name" value="Sigma70_r4_2"/>
    <property type="match status" value="1"/>
</dbReference>
<dbReference type="InterPro" id="IPR007627">
    <property type="entry name" value="RNA_pol_sigma70_r2"/>
</dbReference>
<dbReference type="PANTHER" id="PTHR43133">
    <property type="entry name" value="RNA POLYMERASE ECF-TYPE SIGMA FACTO"/>
    <property type="match status" value="1"/>
</dbReference>
<dbReference type="CDD" id="cd06171">
    <property type="entry name" value="Sigma70_r4"/>
    <property type="match status" value="1"/>
</dbReference>
<dbReference type="PROSITE" id="PS01063">
    <property type="entry name" value="SIGMA70_ECF"/>
    <property type="match status" value="1"/>
</dbReference>
<dbReference type="SUPFAM" id="SSF88946">
    <property type="entry name" value="Sigma2 domain of RNA polymerase sigma factors"/>
    <property type="match status" value="1"/>
</dbReference>
<comment type="similarity">
    <text evidence="1 6">Belongs to the sigma-70 factor family. ECF subfamily.</text>
</comment>
<evidence type="ECO:0000256" key="4">
    <source>
        <dbReference type="ARBA" id="ARBA00023125"/>
    </source>
</evidence>
<dbReference type="Proteomes" id="UP000178742">
    <property type="component" value="Unassembled WGS sequence"/>
</dbReference>
<gene>
    <name evidence="8" type="ORF">A3B90_02055</name>
</gene>
<dbReference type="InterPro" id="IPR014284">
    <property type="entry name" value="RNA_pol_sigma-70_dom"/>
</dbReference>
<keyword evidence="3 6" id="KW-0731">Sigma factor</keyword>
<dbReference type="AlphaFoldDB" id="A0A1F6M5V0"/>
<keyword evidence="4 6" id="KW-0238">DNA-binding</keyword>
<dbReference type="InterPro" id="IPR013767">
    <property type="entry name" value="PAS_fold"/>
</dbReference>
<dbReference type="GO" id="GO:0016987">
    <property type="term" value="F:sigma factor activity"/>
    <property type="evidence" value="ECO:0007669"/>
    <property type="project" value="UniProtKB-KW"/>
</dbReference>
<dbReference type="Gene3D" id="1.10.1740.10">
    <property type="match status" value="1"/>
</dbReference>
<keyword evidence="2 6" id="KW-0805">Transcription regulation</keyword>
<evidence type="ECO:0000313" key="8">
    <source>
        <dbReference type="EMBL" id="OGH67011.1"/>
    </source>
</evidence>
<dbReference type="InterPro" id="IPR013324">
    <property type="entry name" value="RNA_pol_sigma_r3/r4-like"/>
</dbReference>
<dbReference type="InterPro" id="IPR039425">
    <property type="entry name" value="RNA_pol_sigma-70-like"/>
</dbReference>
<dbReference type="EMBL" id="MFPX01000009">
    <property type="protein sequence ID" value="OGH67011.1"/>
    <property type="molecule type" value="Genomic_DNA"/>
</dbReference>
<dbReference type="GO" id="GO:0003677">
    <property type="term" value="F:DNA binding"/>
    <property type="evidence" value="ECO:0007669"/>
    <property type="project" value="UniProtKB-KW"/>
</dbReference>
<dbReference type="GO" id="GO:0006352">
    <property type="term" value="P:DNA-templated transcription initiation"/>
    <property type="evidence" value="ECO:0007669"/>
    <property type="project" value="InterPro"/>
</dbReference>
<dbReference type="InterPro" id="IPR000014">
    <property type="entry name" value="PAS"/>
</dbReference>
<dbReference type="Gene3D" id="1.10.10.10">
    <property type="entry name" value="Winged helix-like DNA-binding domain superfamily/Winged helix DNA-binding domain"/>
    <property type="match status" value="1"/>
</dbReference>
<protein>
    <recommendedName>
        <fullName evidence="6">RNA polymerase sigma factor</fullName>
    </recommendedName>
</protein>
<evidence type="ECO:0000256" key="1">
    <source>
        <dbReference type="ARBA" id="ARBA00010641"/>
    </source>
</evidence>
<reference evidence="8 9" key="1">
    <citation type="journal article" date="2016" name="Nat. Commun.">
        <title>Thousands of microbial genomes shed light on interconnected biogeochemical processes in an aquifer system.</title>
        <authorList>
            <person name="Anantharaman K."/>
            <person name="Brown C.T."/>
            <person name="Hug L.A."/>
            <person name="Sharon I."/>
            <person name="Castelle C.J."/>
            <person name="Probst A.J."/>
            <person name="Thomas B.C."/>
            <person name="Singh A."/>
            <person name="Wilkins M.J."/>
            <person name="Karaoz U."/>
            <person name="Brodie E.L."/>
            <person name="Williams K.H."/>
            <person name="Hubbard S.S."/>
            <person name="Banfield J.F."/>
        </authorList>
    </citation>
    <scope>NUCLEOTIDE SEQUENCE [LARGE SCALE GENOMIC DNA]</scope>
</reference>
<dbReference type="InterPro" id="IPR036388">
    <property type="entry name" value="WH-like_DNA-bd_sf"/>
</dbReference>
<evidence type="ECO:0000313" key="9">
    <source>
        <dbReference type="Proteomes" id="UP000178742"/>
    </source>
</evidence>
<dbReference type="Pfam" id="PF00989">
    <property type="entry name" value="PAS"/>
    <property type="match status" value="1"/>
</dbReference>
<dbReference type="Gene3D" id="3.30.450.20">
    <property type="entry name" value="PAS domain"/>
    <property type="match status" value="1"/>
</dbReference>
<dbReference type="InterPro" id="IPR035965">
    <property type="entry name" value="PAS-like_dom_sf"/>
</dbReference>
<evidence type="ECO:0000259" key="7">
    <source>
        <dbReference type="PROSITE" id="PS50112"/>
    </source>
</evidence>
<proteinExistence type="inferred from homology"/>
<dbReference type="Pfam" id="PF04542">
    <property type="entry name" value="Sigma70_r2"/>
    <property type="match status" value="1"/>
</dbReference>
<dbReference type="InterPro" id="IPR000838">
    <property type="entry name" value="RNA_pol_sigma70_ECF_CS"/>
</dbReference>
<dbReference type="STRING" id="1798676.A3B90_02055"/>
<dbReference type="SUPFAM" id="SSF55785">
    <property type="entry name" value="PYP-like sensor domain (PAS domain)"/>
    <property type="match status" value="1"/>
</dbReference>
<organism evidence="8 9">
    <name type="scientific">Candidatus Magasanikbacteria bacterium RIFCSPHIGHO2_02_FULL_41_13</name>
    <dbReference type="NCBI Taxonomy" id="1798676"/>
    <lineage>
        <taxon>Bacteria</taxon>
        <taxon>Candidatus Magasanikiibacteriota</taxon>
    </lineage>
</organism>
<dbReference type="CDD" id="cd00130">
    <property type="entry name" value="PAS"/>
    <property type="match status" value="1"/>
</dbReference>
<dbReference type="InterPro" id="IPR013325">
    <property type="entry name" value="RNA_pol_sigma_r2"/>
</dbReference>